<sequence>MNELNVKTVKNQRLKELLEKIEITDVPYRDDQMVDLRDGNSFVNEIGFKNIGEMSATVGCDIDFVKQQFIDRAISRRKTEIASEFVKVLQDEDITIREATSILNKAIEKIYDSKFVS</sequence>
<dbReference type="EMBL" id="KP296792">
    <property type="protein sequence ID" value="AJK27768.1"/>
    <property type="molecule type" value="Genomic_DNA"/>
</dbReference>
<dbReference type="KEGG" id="vg:26629222"/>
<keyword evidence="2" id="KW-1185">Reference proteome</keyword>
<reference evidence="1 2" key="1">
    <citation type="journal article" date="2015" name="Genome Announc.">
        <title>Genome Sequences of Six Paenibacillus larvae Siphoviridae Phages.</title>
        <authorList>
            <person name="Carson S."/>
            <person name="Bruff E."/>
            <person name="DeFoor W."/>
            <person name="Dums J."/>
            <person name="Groth A."/>
            <person name="Hatfield T."/>
            <person name="Iyer A."/>
            <person name="Joshi K."/>
            <person name="McAdams S."/>
            <person name="Miles D."/>
            <person name="Miller D."/>
            <person name="Oufkir A."/>
            <person name="Raynor B."/>
            <person name="Riley S."/>
            <person name="Roland S."/>
            <person name="Rozier H."/>
            <person name="Talley S."/>
            <person name="Miller E.S."/>
        </authorList>
    </citation>
    <scope>NUCLEOTIDE SEQUENCE [LARGE SCALE GENOMIC DNA]</scope>
</reference>
<dbReference type="GeneID" id="26629222"/>
<dbReference type="Proteomes" id="UP000032129">
    <property type="component" value="Segment"/>
</dbReference>
<accession>A0A0C5AJ75</accession>
<proteinExistence type="predicted"/>
<organism evidence="1 2">
    <name type="scientific">Bacteriophage Lily</name>
    <dbReference type="NCBI Taxonomy" id="1589751"/>
    <lineage>
        <taxon>Viruses</taxon>
        <taxon>Duplodnaviria</taxon>
        <taxon>Heunggongvirae</taxon>
        <taxon>Uroviricota</taxon>
        <taxon>Caudoviricetes</taxon>
        <taxon>Lilyvirus</taxon>
        <taxon>Lilyvirus lily</taxon>
    </lineage>
</organism>
<evidence type="ECO:0000313" key="2">
    <source>
        <dbReference type="Proteomes" id="UP000032129"/>
    </source>
</evidence>
<name>A0A0C5AJ75_9CAUD</name>
<evidence type="ECO:0000313" key="1">
    <source>
        <dbReference type="EMBL" id="AJK27768.1"/>
    </source>
</evidence>
<protein>
    <submittedName>
        <fullName evidence="1">Uncharacterized protein</fullName>
    </submittedName>
</protein>
<gene>
    <name evidence="1" type="ORF">LILY_44</name>
</gene>
<dbReference type="RefSeq" id="YP_009202250.1">
    <property type="nucleotide sequence ID" value="NC_028841.1"/>
</dbReference>